<gene>
    <name evidence="2" type="ORF">BS47DRAFT_1369210</name>
</gene>
<dbReference type="EMBL" id="MU129289">
    <property type="protein sequence ID" value="KAF9503883.1"/>
    <property type="molecule type" value="Genomic_DNA"/>
</dbReference>
<sequence length="105" mass="11752">MKYRSAQPPKTLTLECPQPIRRQNKYGATHPPKRVFSLRETPIQRIRGQGPGEIRACAQPPRTSTLAYPQPLQQQIKYGATPTSVLSPSAKPNPENAQTTHHETQ</sequence>
<evidence type="ECO:0000313" key="2">
    <source>
        <dbReference type="EMBL" id="KAF9503883.1"/>
    </source>
</evidence>
<evidence type="ECO:0000313" key="3">
    <source>
        <dbReference type="Proteomes" id="UP000886523"/>
    </source>
</evidence>
<evidence type="ECO:0000256" key="1">
    <source>
        <dbReference type="SAM" id="MobiDB-lite"/>
    </source>
</evidence>
<organism evidence="2 3">
    <name type="scientific">Hydnum rufescens UP504</name>
    <dbReference type="NCBI Taxonomy" id="1448309"/>
    <lineage>
        <taxon>Eukaryota</taxon>
        <taxon>Fungi</taxon>
        <taxon>Dikarya</taxon>
        <taxon>Basidiomycota</taxon>
        <taxon>Agaricomycotina</taxon>
        <taxon>Agaricomycetes</taxon>
        <taxon>Cantharellales</taxon>
        <taxon>Hydnaceae</taxon>
        <taxon>Hydnum</taxon>
    </lineage>
</organism>
<reference evidence="2" key="1">
    <citation type="journal article" date="2020" name="Nat. Commun.">
        <title>Large-scale genome sequencing of mycorrhizal fungi provides insights into the early evolution of symbiotic traits.</title>
        <authorList>
            <person name="Miyauchi S."/>
            <person name="Kiss E."/>
            <person name="Kuo A."/>
            <person name="Drula E."/>
            <person name="Kohler A."/>
            <person name="Sanchez-Garcia M."/>
            <person name="Morin E."/>
            <person name="Andreopoulos B."/>
            <person name="Barry K.W."/>
            <person name="Bonito G."/>
            <person name="Buee M."/>
            <person name="Carver A."/>
            <person name="Chen C."/>
            <person name="Cichocki N."/>
            <person name="Clum A."/>
            <person name="Culley D."/>
            <person name="Crous P.W."/>
            <person name="Fauchery L."/>
            <person name="Girlanda M."/>
            <person name="Hayes R.D."/>
            <person name="Keri Z."/>
            <person name="LaButti K."/>
            <person name="Lipzen A."/>
            <person name="Lombard V."/>
            <person name="Magnuson J."/>
            <person name="Maillard F."/>
            <person name="Murat C."/>
            <person name="Nolan M."/>
            <person name="Ohm R.A."/>
            <person name="Pangilinan J."/>
            <person name="Pereira M.F."/>
            <person name="Perotto S."/>
            <person name="Peter M."/>
            <person name="Pfister S."/>
            <person name="Riley R."/>
            <person name="Sitrit Y."/>
            <person name="Stielow J.B."/>
            <person name="Szollosi G."/>
            <person name="Zifcakova L."/>
            <person name="Stursova M."/>
            <person name="Spatafora J.W."/>
            <person name="Tedersoo L."/>
            <person name="Vaario L.M."/>
            <person name="Yamada A."/>
            <person name="Yan M."/>
            <person name="Wang P."/>
            <person name="Xu J."/>
            <person name="Bruns T."/>
            <person name="Baldrian P."/>
            <person name="Vilgalys R."/>
            <person name="Dunand C."/>
            <person name="Henrissat B."/>
            <person name="Grigoriev I.V."/>
            <person name="Hibbett D."/>
            <person name="Nagy L.G."/>
            <person name="Martin F.M."/>
        </authorList>
    </citation>
    <scope>NUCLEOTIDE SEQUENCE</scope>
    <source>
        <strain evidence="2">UP504</strain>
    </source>
</reference>
<accession>A0A9P6ADG4</accession>
<comment type="caution">
    <text evidence="2">The sequence shown here is derived from an EMBL/GenBank/DDBJ whole genome shotgun (WGS) entry which is preliminary data.</text>
</comment>
<name>A0A9P6ADG4_9AGAM</name>
<feature type="non-terminal residue" evidence="2">
    <location>
        <position position="105"/>
    </location>
</feature>
<protein>
    <submittedName>
        <fullName evidence="2">Uncharacterized protein</fullName>
    </submittedName>
</protein>
<dbReference type="AlphaFoldDB" id="A0A9P6ADG4"/>
<dbReference type="Proteomes" id="UP000886523">
    <property type="component" value="Unassembled WGS sequence"/>
</dbReference>
<proteinExistence type="predicted"/>
<keyword evidence="3" id="KW-1185">Reference proteome</keyword>
<feature type="region of interest" description="Disordered" evidence="1">
    <location>
        <begin position="79"/>
        <end position="105"/>
    </location>
</feature>